<dbReference type="EMBL" id="KV875100">
    <property type="protein sequence ID" value="OIW26654.1"/>
    <property type="molecule type" value="Genomic_DNA"/>
</dbReference>
<feature type="domain" description="Peptidase A1" evidence="4">
    <location>
        <begin position="5"/>
        <end position="358"/>
    </location>
</feature>
<dbReference type="GO" id="GO:0004190">
    <property type="term" value="F:aspartic-type endopeptidase activity"/>
    <property type="evidence" value="ECO:0007669"/>
    <property type="project" value="UniProtKB-KW"/>
</dbReference>
<keyword evidence="3" id="KW-0378">Hydrolase</keyword>
<gene>
    <name evidence="5" type="ORF">CONLIGDRAFT_581718</name>
</gene>
<dbReference type="InterPro" id="IPR001461">
    <property type="entry name" value="Aspartic_peptidase_A1"/>
</dbReference>
<dbReference type="Gene3D" id="2.40.70.10">
    <property type="entry name" value="Acid Proteases"/>
    <property type="match status" value="2"/>
</dbReference>
<dbReference type="SUPFAM" id="SSF50630">
    <property type="entry name" value="Acid proteases"/>
    <property type="match status" value="1"/>
</dbReference>
<dbReference type="AlphaFoldDB" id="A0A1J7IGR6"/>
<organism evidence="5 6">
    <name type="scientific">Coniochaeta ligniaria NRRL 30616</name>
    <dbReference type="NCBI Taxonomy" id="1408157"/>
    <lineage>
        <taxon>Eukaryota</taxon>
        <taxon>Fungi</taxon>
        <taxon>Dikarya</taxon>
        <taxon>Ascomycota</taxon>
        <taxon>Pezizomycotina</taxon>
        <taxon>Sordariomycetes</taxon>
        <taxon>Sordariomycetidae</taxon>
        <taxon>Coniochaetales</taxon>
        <taxon>Coniochaetaceae</taxon>
        <taxon>Coniochaeta</taxon>
    </lineage>
</organism>
<dbReference type="Pfam" id="PF00026">
    <property type="entry name" value="Asp"/>
    <property type="match status" value="1"/>
</dbReference>
<dbReference type="InParanoid" id="A0A1J7IGR6"/>
<dbReference type="InterPro" id="IPR034164">
    <property type="entry name" value="Pepsin-like_dom"/>
</dbReference>
<dbReference type="GO" id="GO:0006508">
    <property type="term" value="P:proteolysis"/>
    <property type="evidence" value="ECO:0007669"/>
    <property type="project" value="UniProtKB-KW"/>
</dbReference>
<evidence type="ECO:0000313" key="5">
    <source>
        <dbReference type="EMBL" id="OIW26654.1"/>
    </source>
</evidence>
<dbReference type="CDD" id="cd05471">
    <property type="entry name" value="pepsin_like"/>
    <property type="match status" value="1"/>
</dbReference>
<evidence type="ECO:0000313" key="6">
    <source>
        <dbReference type="Proteomes" id="UP000182658"/>
    </source>
</evidence>
<proteinExistence type="inferred from homology"/>
<sequence>MPFQYYSEIKVGTPGQKFDVNFDTGSDDILIPGVNCTVCSTSQWPHPLFNSSKSSTFQNTPGDEYDPLFGTGGTSIPFGLNFQGAHIRDVTDKVCIEGDLCSPAQRFFVGDHFDPALVEQPFDGLLGLTIEAAGDINFYWYLVHSGQLPGPEFAFYIEPREVHGSELTLGGVDKSKYKGDINYMPFSPIASDYRVMSWVLELPALYVDGKRVVNTTDPGKGSPLPYAEAKLDSGTSFMGCPNNETARDIYALISPLIYELDPVLGIWGADCHTIDRVAKDVTFTFGPVGGKQINMTVPKENFNAGPLPDNPSLCQGIYVAFPNAHEPVHRNPGWTIGAPLFKNYYTVWNGRDMTFGIARPKWKKASAP</sequence>
<keyword evidence="6" id="KW-1185">Reference proteome</keyword>
<dbReference type="InterPro" id="IPR033121">
    <property type="entry name" value="PEPTIDASE_A1"/>
</dbReference>
<dbReference type="InterPro" id="IPR021109">
    <property type="entry name" value="Peptidase_aspartic_dom_sf"/>
</dbReference>
<dbReference type="Proteomes" id="UP000182658">
    <property type="component" value="Unassembled WGS sequence"/>
</dbReference>
<dbReference type="PANTHER" id="PTHR47966:SF51">
    <property type="entry name" value="BETA-SITE APP-CLEAVING ENZYME, ISOFORM A-RELATED"/>
    <property type="match status" value="1"/>
</dbReference>
<keyword evidence="3 5" id="KW-0645">Protease</keyword>
<dbReference type="PROSITE" id="PS00141">
    <property type="entry name" value="ASP_PROTEASE"/>
    <property type="match status" value="1"/>
</dbReference>
<evidence type="ECO:0000256" key="3">
    <source>
        <dbReference type="RuleBase" id="RU000454"/>
    </source>
</evidence>
<reference evidence="5 6" key="1">
    <citation type="submission" date="2016-10" db="EMBL/GenBank/DDBJ databases">
        <title>Draft genome sequence of Coniochaeta ligniaria NRRL30616, a lignocellulolytic fungus for bioabatement of inhibitors in plant biomass hydrolysates.</title>
        <authorList>
            <consortium name="DOE Joint Genome Institute"/>
            <person name="Jimenez D.J."/>
            <person name="Hector R.E."/>
            <person name="Riley R."/>
            <person name="Sun H."/>
            <person name="Grigoriev I.V."/>
            <person name="Van Elsas J.D."/>
            <person name="Nichols N.N."/>
        </authorList>
    </citation>
    <scope>NUCLEOTIDE SEQUENCE [LARGE SCALE GENOMIC DNA]</scope>
    <source>
        <strain evidence="5 6">NRRL 30616</strain>
    </source>
</reference>
<evidence type="ECO:0000259" key="4">
    <source>
        <dbReference type="PROSITE" id="PS51767"/>
    </source>
</evidence>
<comment type="similarity">
    <text evidence="1 3">Belongs to the peptidase A1 family.</text>
</comment>
<accession>A0A1J7IGR6</accession>
<keyword evidence="2 3" id="KW-0064">Aspartyl protease</keyword>
<dbReference type="PRINTS" id="PR00792">
    <property type="entry name" value="PEPSIN"/>
</dbReference>
<dbReference type="PROSITE" id="PS51767">
    <property type="entry name" value="PEPTIDASE_A1"/>
    <property type="match status" value="1"/>
</dbReference>
<dbReference type="STRING" id="1408157.A0A1J7IGR6"/>
<dbReference type="PANTHER" id="PTHR47966">
    <property type="entry name" value="BETA-SITE APP-CLEAVING ENZYME, ISOFORM A-RELATED"/>
    <property type="match status" value="1"/>
</dbReference>
<evidence type="ECO:0000256" key="1">
    <source>
        <dbReference type="ARBA" id="ARBA00007447"/>
    </source>
</evidence>
<evidence type="ECO:0000256" key="2">
    <source>
        <dbReference type="ARBA" id="ARBA00022750"/>
    </source>
</evidence>
<dbReference type="InterPro" id="IPR001969">
    <property type="entry name" value="Aspartic_peptidase_AS"/>
</dbReference>
<name>A0A1J7IGR6_9PEZI</name>
<protein>
    <submittedName>
        <fullName evidence="5">Acid protease</fullName>
    </submittedName>
</protein>
<dbReference type="OrthoDB" id="771136at2759"/>